<dbReference type="GO" id="GO:0016787">
    <property type="term" value="F:hydrolase activity"/>
    <property type="evidence" value="ECO:0007669"/>
    <property type="project" value="UniProtKB-KW"/>
</dbReference>
<comment type="caution">
    <text evidence="2">The sequence shown here is derived from an EMBL/GenBank/DDBJ whole genome shotgun (WGS) entry which is preliminary data.</text>
</comment>
<keyword evidence="1" id="KW-0378">Hydrolase</keyword>
<dbReference type="EMBL" id="POTM01000044">
    <property type="protein sequence ID" value="TLH65209.1"/>
    <property type="molecule type" value="Genomic_DNA"/>
</dbReference>
<reference evidence="2 3" key="1">
    <citation type="submission" date="2018-01" db="EMBL/GenBank/DDBJ databases">
        <title>Comparative genomics of Mycobacterium mucogenicum and Mycobacterium neoaurum clade members emphasizing tRNA and non-coding RNA.</title>
        <authorList>
            <person name="Behra P.R.K."/>
            <person name="Pettersson B.M.F."/>
            <person name="Das S."/>
            <person name="Dasgupta S."/>
            <person name="Kirsebom L.A."/>
        </authorList>
    </citation>
    <scope>NUCLEOTIDE SEQUENCE [LARGE SCALE GENOMIC DNA]</scope>
    <source>
        <strain evidence="2 3">DSM 45104</strain>
    </source>
</reference>
<dbReference type="InterPro" id="IPR013094">
    <property type="entry name" value="AB_hydrolase_3"/>
</dbReference>
<dbReference type="Gene3D" id="3.40.50.1820">
    <property type="entry name" value="alpha/beta hydrolase"/>
    <property type="match status" value="1"/>
</dbReference>
<dbReference type="PANTHER" id="PTHR48081">
    <property type="entry name" value="AB HYDROLASE SUPERFAMILY PROTEIN C4A8.06C"/>
    <property type="match status" value="1"/>
</dbReference>
<dbReference type="Pfam" id="PF07859">
    <property type="entry name" value="Abhydrolase_3"/>
    <property type="match status" value="1"/>
</dbReference>
<dbReference type="AlphaFoldDB" id="A0A7I7ZHB3"/>
<evidence type="ECO:0000313" key="2">
    <source>
        <dbReference type="EMBL" id="TLH65209.1"/>
    </source>
</evidence>
<organism evidence="2 3">
    <name type="scientific">Mycolicibacterium phocaicum</name>
    <dbReference type="NCBI Taxonomy" id="319706"/>
    <lineage>
        <taxon>Bacteria</taxon>
        <taxon>Bacillati</taxon>
        <taxon>Actinomycetota</taxon>
        <taxon>Actinomycetes</taxon>
        <taxon>Mycobacteriales</taxon>
        <taxon>Mycobacteriaceae</taxon>
        <taxon>Mycolicibacterium</taxon>
    </lineage>
</organism>
<protein>
    <submittedName>
        <fullName evidence="2">Esterase</fullName>
    </submittedName>
</protein>
<dbReference type="Proteomes" id="UP000309984">
    <property type="component" value="Unassembled WGS sequence"/>
</dbReference>
<sequence>MTATLAGPTTPDRRLTAAELMQRSLFTALGRVPQAVLRRLVPPTVNADGDVMAPEIALLMRFAAEEPDFSDGTVAEARAIMANDCRVFADKSENVTVDVDPDIVLPSGIRASLYRPKVRSNGLVLFLHGGGFVLGSRQDYDSPARLIAAGAGVNVLSVEYRLAPEAPFPAAVDDAWDAWHFAVARCTDWGIDPARIVLLGDSAGANLCAVLSNQLQGDALLPRMQVLMYPVVDAVGSYRSRAEFADNPALTAKQIAWLSELYVPDADDGSDPRVSPILAEDLSGVPPTLVTVAGFDTLRDEGIAYAQRLKDFGVPTRLLRESGLVHGYISMTQISPAARDAVSRVAAAIRHALR</sequence>
<dbReference type="InterPro" id="IPR029058">
    <property type="entry name" value="AB_hydrolase_fold"/>
</dbReference>
<keyword evidence="3" id="KW-1185">Reference proteome</keyword>
<evidence type="ECO:0000256" key="1">
    <source>
        <dbReference type="ARBA" id="ARBA00022801"/>
    </source>
</evidence>
<gene>
    <name evidence="2" type="ORF">C1S79_17390</name>
</gene>
<dbReference type="RefSeq" id="WP_138249851.1">
    <property type="nucleotide sequence ID" value="NZ_AP022616.1"/>
</dbReference>
<evidence type="ECO:0000313" key="3">
    <source>
        <dbReference type="Proteomes" id="UP000309984"/>
    </source>
</evidence>
<dbReference type="PANTHER" id="PTHR48081:SF8">
    <property type="entry name" value="ALPHA_BETA HYDROLASE FOLD-3 DOMAIN-CONTAINING PROTEIN-RELATED"/>
    <property type="match status" value="1"/>
</dbReference>
<dbReference type="SUPFAM" id="SSF53474">
    <property type="entry name" value="alpha/beta-Hydrolases"/>
    <property type="match status" value="1"/>
</dbReference>
<accession>A0A7I7ZHB3</accession>
<proteinExistence type="predicted"/>
<name>A0A7I7ZHB3_9MYCO</name>
<dbReference type="InterPro" id="IPR050300">
    <property type="entry name" value="GDXG_lipolytic_enzyme"/>
</dbReference>